<reference evidence="3 4" key="1">
    <citation type="submission" date="2019-07" db="EMBL/GenBank/DDBJ databases">
        <title>Caenimonas sedimenti sp. nov., isolated from activated sludge.</title>
        <authorList>
            <person name="Xu J."/>
        </authorList>
    </citation>
    <scope>NUCLEOTIDE SEQUENCE [LARGE SCALE GENOMIC DNA]</scope>
    <source>
        <strain evidence="3 4">HX-9-20</strain>
    </source>
</reference>
<dbReference type="Pfam" id="PF00534">
    <property type="entry name" value="Glycos_transf_1"/>
    <property type="match status" value="1"/>
</dbReference>
<evidence type="ECO:0000313" key="4">
    <source>
        <dbReference type="Proteomes" id="UP000318199"/>
    </source>
</evidence>
<dbReference type="InterPro" id="IPR001296">
    <property type="entry name" value="Glyco_trans_1"/>
</dbReference>
<name>A0A562ZV98_9BURK</name>
<protein>
    <submittedName>
        <fullName evidence="3">Colanic acid biosynthesis glycosyltransferase WcaI</fullName>
    </submittedName>
</protein>
<dbReference type="Pfam" id="PF13579">
    <property type="entry name" value="Glyco_trans_4_4"/>
    <property type="match status" value="1"/>
</dbReference>
<dbReference type="OrthoDB" id="9787293at2"/>
<proteinExistence type="predicted"/>
<dbReference type="NCBIfam" id="NF007640">
    <property type="entry name" value="PRK10307.1"/>
    <property type="match status" value="1"/>
</dbReference>
<dbReference type="SUPFAM" id="SSF53756">
    <property type="entry name" value="UDP-Glycosyltransferase/glycogen phosphorylase"/>
    <property type="match status" value="1"/>
</dbReference>
<keyword evidence="4" id="KW-1185">Reference proteome</keyword>
<dbReference type="InterPro" id="IPR050194">
    <property type="entry name" value="Glycosyltransferase_grp1"/>
</dbReference>
<comment type="caution">
    <text evidence="3">The sequence shown here is derived from an EMBL/GenBank/DDBJ whole genome shotgun (WGS) entry which is preliminary data.</text>
</comment>
<evidence type="ECO:0000259" key="1">
    <source>
        <dbReference type="Pfam" id="PF00534"/>
    </source>
</evidence>
<dbReference type="EMBL" id="VOBQ01000004">
    <property type="protein sequence ID" value="TWO72306.1"/>
    <property type="molecule type" value="Genomic_DNA"/>
</dbReference>
<dbReference type="PANTHER" id="PTHR45947:SF3">
    <property type="entry name" value="SULFOQUINOVOSYL TRANSFERASE SQD2"/>
    <property type="match status" value="1"/>
</dbReference>
<evidence type="ECO:0000259" key="2">
    <source>
        <dbReference type="Pfam" id="PF13579"/>
    </source>
</evidence>
<sequence>MKILLYGINYAPELTGVGKYTGEMAEWLAARGHHVRVLTAPPYYPAWKIGAGYSGRKWSRERVNGVDVWRCPLWVPAKLSGLKRLVHLASFALSSLPALLAQLRWKPDVTMVVEPPLLCAPGALLLARLTGGKAWLHVQDYEVDAAFALGLLRGKRLERIVRAIEGGLMKRFDRVSSISGRMTELAQSKGVPAERVLLFANWVDVASIRPLTRDSDFRRVLGLAPEVPVALYSGNMGAKQGLEVLAETARRMQGHSPLRFVFCGDGAGKAGLQALCAGLANVDFLPLQPVERLGELLGLATIHLLPQRADAADLVLPSKLTGMLASGRPVLVTAAHGTELAQVVDERAGCGKVVPAEDADAMITALEDMLRDPGALARQGAAGRAFAEQQMSKDAVLAKLESDFLGLGRPQSRL</sequence>
<gene>
    <name evidence="3" type="primary">wcaI</name>
    <name evidence="3" type="ORF">FN976_06275</name>
</gene>
<accession>A0A562ZV98</accession>
<dbReference type="PANTHER" id="PTHR45947">
    <property type="entry name" value="SULFOQUINOVOSYL TRANSFERASE SQD2"/>
    <property type="match status" value="1"/>
</dbReference>
<dbReference type="CDD" id="cd03794">
    <property type="entry name" value="GT4_WbuB-like"/>
    <property type="match status" value="1"/>
</dbReference>
<dbReference type="GO" id="GO:0016758">
    <property type="term" value="F:hexosyltransferase activity"/>
    <property type="evidence" value="ECO:0007669"/>
    <property type="project" value="TreeGrafter"/>
</dbReference>
<dbReference type="Proteomes" id="UP000318199">
    <property type="component" value="Unassembled WGS sequence"/>
</dbReference>
<dbReference type="InterPro" id="IPR028098">
    <property type="entry name" value="Glyco_trans_4-like_N"/>
</dbReference>
<dbReference type="Gene3D" id="3.40.50.2000">
    <property type="entry name" value="Glycogen Phosphorylase B"/>
    <property type="match status" value="2"/>
</dbReference>
<evidence type="ECO:0000313" key="3">
    <source>
        <dbReference type="EMBL" id="TWO72306.1"/>
    </source>
</evidence>
<dbReference type="AlphaFoldDB" id="A0A562ZV98"/>
<organism evidence="3 4">
    <name type="scientific">Caenimonas sedimenti</name>
    <dbReference type="NCBI Taxonomy" id="2596921"/>
    <lineage>
        <taxon>Bacteria</taxon>
        <taxon>Pseudomonadati</taxon>
        <taxon>Pseudomonadota</taxon>
        <taxon>Betaproteobacteria</taxon>
        <taxon>Burkholderiales</taxon>
        <taxon>Comamonadaceae</taxon>
        <taxon>Caenimonas</taxon>
    </lineage>
</organism>
<feature type="domain" description="Glycosyl transferase family 1" evidence="1">
    <location>
        <begin position="217"/>
        <end position="384"/>
    </location>
</feature>
<keyword evidence="3" id="KW-0808">Transferase</keyword>
<feature type="domain" description="Glycosyltransferase subfamily 4-like N-terminal" evidence="2">
    <location>
        <begin position="15"/>
        <end position="202"/>
    </location>
</feature>
<dbReference type="RefSeq" id="WP_145892095.1">
    <property type="nucleotide sequence ID" value="NZ_VOBQ01000004.1"/>
</dbReference>